<name>A0A5C1Y6M2_9MICO</name>
<dbReference type="PANTHER" id="PTHR30535">
    <property type="entry name" value="VITAMIN B12-BINDING PROTEIN"/>
    <property type="match status" value="1"/>
</dbReference>
<feature type="compositionally biased region" description="Low complexity" evidence="2">
    <location>
        <begin position="44"/>
        <end position="58"/>
    </location>
</feature>
<dbReference type="SUPFAM" id="SSF53807">
    <property type="entry name" value="Helical backbone' metal receptor"/>
    <property type="match status" value="1"/>
</dbReference>
<dbReference type="AlphaFoldDB" id="A0A5C1Y6M2"/>
<accession>A0A5C1Y6M2</accession>
<dbReference type="PANTHER" id="PTHR30535:SF4">
    <property type="entry name" value="HEMIN-BINDING PERIPLASMIC PROTEIN HMUT"/>
    <property type="match status" value="1"/>
</dbReference>
<dbReference type="InterPro" id="IPR050902">
    <property type="entry name" value="ABC_Transporter_SBP"/>
</dbReference>
<evidence type="ECO:0000313" key="5">
    <source>
        <dbReference type="Proteomes" id="UP000322159"/>
    </source>
</evidence>
<dbReference type="KEGG" id="lyk:FLP23_02435"/>
<dbReference type="OrthoDB" id="9797736at2"/>
<reference evidence="4 5" key="1">
    <citation type="submission" date="2019-09" db="EMBL/GenBank/DDBJ databases">
        <title>Genome sequencing of strain KACC 19322.</title>
        <authorList>
            <person name="Heo J."/>
            <person name="Kim S.-J."/>
            <person name="Kim J.-S."/>
            <person name="Hong S.-B."/>
            <person name="Kwon S.-W."/>
        </authorList>
    </citation>
    <scope>NUCLEOTIDE SEQUENCE [LARGE SCALE GENOMIC DNA]</scope>
    <source>
        <strain evidence="4 5">KACC 19322</strain>
    </source>
</reference>
<feature type="compositionally biased region" description="Basic and acidic residues" evidence="2">
    <location>
        <begin position="65"/>
        <end position="74"/>
    </location>
</feature>
<dbReference type="InterPro" id="IPR002491">
    <property type="entry name" value="ABC_transptr_periplasmic_BD"/>
</dbReference>
<feature type="region of interest" description="Disordered" evidence="2">
    <location>
        <begin position="44"/>
        <end position="79"/>
    </location>
</feature>
<evidence type="ECO:0000256" key="2">
    <source>
        <dbReference type="SAM" id="MobiDB-lite"/>
    </source>
</evidence>
<comment type="similarity">
    <text evidence="1">Belongs to the bacterial solute-binding protein 8 family.</text>
</comment>
<dbReference type="Gene3D" id="3.40.50.1980">
    <property type="entry name" value="Nitrogenase molybdenum iron protein domain"/>
    <property type="match status" value="2"/>
</dbReference>
<feature type="domain" description="Fe/B12 periplasmic-binding" evidence="3">
    <location>
        <begin position="121"/>
        <end position="385"/>
    </location>
</feature>
<dbReference type="PROSITE" id="PS50983">
    <property type="entry name" value="FE_B12_PBP"/>
    <property type="match status" value="1"/>
</dbReference>
<dbReference type="EMBL" id="CP043504">
    <property type="protein sequence ID" value="QEO08969.1"/>
    <property type="molecule type" value="Genomic_DNA"/>
</dbReference>
<evidence type="ECO:0000256" key="1">
    <source>
        <dbReference type="ARBA" id="ARBA00008814"/>
    </source>
</evidence>
<evidence type="ECO:0000313" key="4">
    <source>
        <dbReference type="EMBL" id="QEO08969.1"/>
    </source>
</evidence>
<dbReference type="Proteomes" id="UP000322159">
    <property type="component" value="Chromosome"/>
</dbReference>
<keyword evidence="5" id="KW-1185">Reference proteome</keyword>
<protein>
    <submittedName>
        <fullName evidence="4">ABC transporter substrate-binding protein</fullName>
    </submittedName>
</protein>
<sequence>MLSARTQVRLSSFLAYSGGVTRAIRSALATIAVVVLLAGCAAPGAGGAPQTPTPTGDTRPLTELPRYDDPRTVEGPRTAVISDDAITPVADHPDQTLPATVVSHDPDGDRQVTVDDTSRVLAIDLSGSLAATVWGLGLGDTLVGRDMSTTFPGTEELPVVTSGAHAVNAESVLELRPTLVITDGSIGPRDVLEQLRESGVAVVFVENGASFEGAVELARTVGAVMGVPEVGELLADRIAADIAAVRAQIDEIAPASPDRKLRVVFLYLRGGSGIYYLFGSESGADVLITGLGARDVAGELGWQGSRPMTDEALIEADPDLILVMTDGIASAGGIDGLLAAKPAVALTAAGQHRRFVDMADGEILSFGPRSARVLDALARAIYLKP</sequence>
<organism evidence="4 5">
    <name type="scientific">Protaetiibacter larvae</name>
    <dbReference type="NCBI Taxonomy" id="2592654"/>
    <lineage>
        <taxon>Bacteria</taxon>
        <taxon>Bacillati</taxon>
        <taxon>Actinomycetota</taxon>
        <taxon>Actinomycetes</taxon>
        <taxon>Micrococcales</taxon>
        <taxon>Microbacteriaceae</taxon>
        <taxon>Protaetiibacter</taxon>
    </lineage>
</organism>
<dbReference type="Pfam" id="PF01497">
    <property type="entry name" value="Peripla_BP_2"/>
    <property type="match status" value="1"/>
</dbReference>
<gene>
    <name evidence="4" type="ORF">FLP23_02435</name>
</gene>
<proteinExistence type="inferred from homology"/>
<evidence type="ECO:0000259" key="3">
    <source>
        <dbReference type="PROSITE" id="PS50983"/>
    </source>
</evidence>